<dbReference type="AlphaFoldDB" id="A0A023PZU9"/>
<dbReference type="RefSeq" id="WP_039609777.1">
    <property type="nucleotide sequence ID" value="NZ_JWIC01000006.1"/>
</dbReference>
<feature type="domain" description="Aminotransferase class I/classII large" evidence="7">
    <location>
        <begin position="34"/>
        <end position="392"/>
    </location>
</feature>
<dbReference type="Gene3D" id="3.90.1150.10">
    <property type="entry name" value="Aspartate Aminotransferase, domain 1"/>
    <property type="match status" value="1"/>
</dbReference>
<evidence type="ECO:0000256" key="2">
    <source>
        <dbReference type="ARBA" id="ARBA00007441"/>
    </source>
</evidence>
<evidence type="ECO:0000256" key="4">
    <source>
        <dbReference type="ARBA" id="ARBA00022679"/>
    </source>
</evidence>
<dbReference type="Gene3D" id="3.40.640.10">
    <property type="entry name" value="Type I PLP-dependent aspartate aminotransferase-like (Major domain)"/>
    <property type="match status" value="1"/>
</dbReference>
<dbReference type="InterPro" id="IPR015422">
    <property type="entry name" value="PyrdxlP-dep_Trfase_small"/>
</dbReference>
<dbReference type="GO" id="GO:0004021">
    <property type="term" value="F:L-alanine:2-oxoglutarate aminotransferase activity"/>
    <property type="evidence" value="ECO:0007669"/>
    <property type="project" value="UniProtKB-EC"/>
</dbReference>
<dbReference type="EC" id="2.6.1.2" evidence="6"/>
<dbReference type="GO" id="GO:0030170">
    <property type="term" value="F:pyridoxal phosphate binding"/>
    <property type="evidence" value="ECO:0007669"/>
    <property type="project" value="InterPro"/>
</dbReference>
<reference evidence="8" key="2">
    <citation type="journal article" date="2014" name="Science">
        <title>Marine tubeworm metamorphosis induced by arrays of bacterial phage tail-like structures.</title>
        <authorList>
            <person name="Shikuma N.J."/>
            <person name="Pilhofer M."/>
            <person name="Weiss G.L."/>
            <person name="Hadfield M.G."/>
            <person name="Jensen G.J."/>
            <person name="Newman D.K."/>
        </authorList>
    </citation>
    <scope>NUCLEOTIDE SEQUENCE</scope>
    <source>
        <strain evidence="8">HI1</strain>
    </source>
</reference>
<dbReference type="CDD" id="cd00609">
    <property type="entry name" value="AAT_like"/>
    <property type="match status" value="1"/>
</dbReference>
<sequence>MNKISKSNKLNGVCYDIRGPVLSQAQKMEDEGVKVLKLNIGNPAAFGFDMPEDMHRDIIRNLRLGQGYCDSKGLYSARVAVYQYYQQKNFPNISVDNTFIGNGVSELIQMVTQALLNDGDEVLIPAPDYPLWTASVKLSGGVPVHYMCDECADWFPDIADIKDKINSKTKALVLINPNNPTGAVYSKALLEALIEVAREHNLLILSDEIYEKVLFDGTEHFSIGSLCDDLPVITFNGLAKTYRAAGLRMGWMVASGKVSAMRDLLEGLNMLASMRLCANVPAQFAIQQALGGVQSIDDLLLPGGRLYEQRNIAWEGLNDIQGISCVKPKGALYAFAKIDTKHFNVKNDELMVLDLLREEKILLVHGRAFNWPSPDHFRLVFLPHKDELEPALQSMQRFFDHYRQ</sequence>
<protein>
    <recommendedName>
        <fullName evidence="6">alanine transaminase</fullName>
        <ecNumber evidence="6">2.6.1.2</ecNumber>
    </recommendedName>
</protein>
<comment type="similarity">
    <text evidence="2">Belongs to the class-I pyridoxal-phosphate-dependent aminotransferase family.</text>
</comment>
<dbReference type="InterPro" id="IPR051926">
    <property type="entry name" value="Ala_Aminotransferase"/>
</dbReference>
<reference evidence="9 10" key="3">
    <citation type="submission" date="2014-12" db="EMBL/GenBank/DDBJ databases">
        <title>Draft Genome Sequence of Pseudoalteromonas luteoviolacea HI1.</title>
        <authorList>
            <person name="Asahina A.Y."/>
            <person name="Hadfield M.G."/>
        </authorList>
    </citation>
    <scope>NUCLEOTIDE SEQUENCE [LARGE SCALE GENOMIC DNA]</scope>
    <source>
        <strain evidence="9 10">HI1</strain>
    </source>
</reference>
<dbReference type="Proteomes" id="UP000031327">
    <property type="component" value="Unassembled WGS sequence"/>
</dbReference>
<dbReference type="InterPro" id="IPR015424">
    <property type="entry name" value="PyrdxlP-dep_Trfase"/>
</dbReference>
<evidence type="ECO:0000313" key="10">
    <source>
        <dbReference type="Proteomes" id="UP000031327"/>
    </source>
</evidence>
<keyword evidence="3 8" id="KW-0032">Aminotransferase</keyword>
<evidence type="ECO:0000313" key="9">
    <source>
        <dbReference type="EMBL" id="KID56709.1"/>
    </source>
</evidence>
<name>A0A023PZU9_9GAMM</name>
<gene>
    <name evidence="9" type="ORF">JF50_12405</name>
</gene>
<evidence type="ECO:0000256" key="1">
    <source>
        <dbReference type="ARBA" id="ARBA00001933"/>
    </source>
</evidence>
<dbReference type="SUPFAM" id="SSF53383">
    <property type="entry name" value="PLP-dependent transferases"/>
    <property type="match status" value="1"/>
</dbReference>
<dbReference type="EMBL" id="JWIC01000006">
    <property type="protein sequence ID" value="KID56709.1"/>
    <property type="molecule type" value="Genomic_DNA"/>
</dbReference>
<proteinExistence type="inferred from homology"/>
<evidence type="ECO:0000256" key="5">
    <source>
        <dbReference type="ARBA" id="ARBA00022898"/>
    </source>
</evidence>
<keyword evidence="4 8" id="KW-0808">Transferase</keyword>
<organism evidence="8">
    <name type="scientific">Pseudoalteromonas luteoviolacea</name>
    <dbReference type="NCBI Taxonomy" id="43657"/>
    <lineage>
        <taxon>Bacteria</taxon>
        <taxon>Pseudomonadati</taxon>
        <taxon>Pseudomonadota</taxon>
        <taxon>Gammaproteobacteria</taxon>
        <taxon>Alteromonadales</taxon>
        <taxon>Pseudoalteromonadaceae</taxon>
        <taxon>Pseudoalteromonas</taxon>
    </lineage>
</organism>
<dbReference type="OrthoDB" id="9803354at2"/>
<dbReference type="EMBL" id="KF724687">
    <property type="protein sequence ID" value="AHX39763.1"/>
    <property type="molecule type" value="Genomic_DNA"/>
</dbReference>
<comment type="cofactor">
    <cofactor evidence="1">
        <name>pyridoxal 5'-phosphate</name>
        <dbReference type="ChEBI" id="CHEBI:597326"/>
    </cofactor>
</comment>
<dbReference type="Pfam" id="PF00155">
    <property type="entry name" value="Aminotran_1_2"/>
    <property type="match status" value="1"/>
</dbReference>
<dbReference type="PANTHER" id="PTHR43488:SF2">
    <property type="entry name" value="GLUTAMATE-PYRUVATE AMINOTRANSFERASE ALAA"/>
    <property type="match status" value="1"/>
</dbReference>
<reference evidence="8" key="1">
    <citation type="journal article" date="2012" name="Sci. Rep.">
        <title>Recruitment in the sea: bacterial genes required for inducing larval settlement in a polychaete worm.</title>
        <authorList>
            <person name="Huang Y."/>
            <person name="Callahan S."/>
            <person name="Hadfield M.G."/>
        </authorList>
    </citation>
    <scope>NUCLEOTIDE SEQUENCE</scope>
    <source>
        <strain evidence="8">HI1</strain>
    </source>
</reference>
<evidence type="ECO:0000259" key="7">
    <source>
        <dbReference type="Pfam" id="PF00155"/>
    </source>
</evidence>
<dbReference type="PANTHER" id="PTHR43488">
    <property type="entry name" value="GLUTAMATE-PYRUVATE AMINOTRANSFERASE ALAA"/>
    <property type="match status" value="1"/>
</dbReference>
<evidence type="ECO:0000256" key="6">
    <source>
        <dbReference type="ARBA" id="ARBA00026106"/>
    </source>
</evidence>
<evidence type="ECO:0000256" key="3">
    <source>
        <dbReference type="ARBA" id="ARBA00022576"/>
    </source>
</evidence>
<accession>A0A023PZU9</accession>
<evidence type="ECO:0000313" key="8">
    <source>
        <dbReference type="EMBL" id="AHX39763.1"/>
    </source>
</evidence>
<dbReference type="InterPro" id="IPR015421">
    <property type="entry name" value="PyrdxlP-dep_Trfase_major"/>
</dbReference>
<dbReference type="InterPro" id="IPR004839">
    <property type="entry name" value="Aminotransferase_I/II_large"/>
</dbReference>
<keyword evidence="5" id="KW-0663">Pyridoxal phosphate</keyword>